<keyword evidence="4" id="KW-1185">Reference proteome</keyword>
<dbReference type="EMBL" id="CCCS020000057">
    <property type="protein sequence ID" value="CDQ11944.1"/>
    <property type="molecule type" value="Genomic_DNA"/>
</dbReference>
<keyword evidence="1" id="KW-0472">Membrane</keyword>
<sequence length="106" mass="12412">MKPKYECLMDLPLWYQDMAWKAWPYIYWLSVWIEFVVFLPMLMALLLVPTLLLLLLGLWVLREFGIHFGHVGGVREIIFSADAVLTGVVVLMMFLVGWLKLKVKAR</sequence>
<protein>
    <submittedName>
        <fullName evidence="2">Uncharacterized protein</fullName>
    </submittedName>
</protein>
<organism evidence="2">
    <name type="scientific">Acidithiobacillus ferrivorans</name>
    <dbReference type="NCBI Taxonomy" id="160808"/>
    <lineage>
        <taxon>Bacteria</taxon>
        <taxon>Pseudomonadati</taxon>
        <taxon>Pseudomonadota</taxon>
        <taxon>Acidithiobacillia</taxon>
        <taxon>Acidithiobacillales</taxon>
        <taxon>Acidithiobacillaceae</taxon>
        <taxon>Acidithiobacillus</taxon>
    </lineage>
</organism>
<name>A0A060UZU1_9PROT</name>
<proteinExistence type="predicted"/>
<reference evidence="2" key="2">
    <citation type="submission" date="2014-07" db="EMBL/GenBank/DDBJ databases">
        <title>Initial genome analysis of the psychrotolerant acidophile Acidithiobacillus ferrivorans CF27: insights into iron and sulfur oxidation pathways and into biofilm formation.</title>
        <authorList>
            <person name="Talla E."/>
            <person name="Hedrich S."/>
            <person name="Mangenot S."/>
            <person name="Ji B."/>
            <person name="Johnson D.B."/>
            <person name="Barbe V."/>
            <person name="Bonnefoy V."/>
        </authorList>
    </citation>
    <scope>NUCLEOTIDE SEQUENCE [LARGE SCALE GENOMIC DNA]</scope>
    <source>
        <strain evidence="2">CF27</strain>
    </source>
</reference>
<feature type="transmembrane region" description="Helical" evidence="1">
    <location>
        <begin position="77"/>
        <end position="99"/>
    </location>
</feature>
<reference evidence="2" key="1">
    <citation type="submission" date="2014-03" db="EMBL/GenBank/DDBJ databases">
        <authorList>
            <person name="Genoscope - CEA"/>
        </authorList>
    </citation>
    <scope>NUCLEOTIDE SEQUENCE [LARGE SCALE GENOMIC DNA]</scope>
    <source>
        <strain evidence="2">CF27</strain>
    </source>
</reference>
<evidence type="ECO:0000256" key="1">
    <source>
        <dbReference type="SAM" id="Phobius"/>
    </source>
</evidence>
<feature type="transmembrane region" description="Helical" evidence="1">
    <location>
        <begin position="25"/>
        <end position="57"/>
    </location>
</feature>
<dbReference type="Proteomes" id="UP000193925">
    <property type="component" value="Chromosome AFERRI"/>
</dbReference>
<accession>A0A060UZU1</accession>
<dbReference type="EMBL" id="LT841305">
    <property type="protein sequence ID" value="SMH65500.1"/>
    <property type="molecule type" value="Genomic_DNA"/>
</dbReference>
<reference evidence="3 4" key="3">
    <citation type="submission" date="2017-03" db="EMBL/GenBank/DDBJ databases">
        <authorList>
            <person name="Regsiter A."/>
            <person name="William W."/>
        </authorList>
    </citation>
    <scope>NUCLEOTIDE SEQUENCE [LARGE SCALE GENOMIC DNA]</scope>
    <source>
        <strain evidence="3">PRJEB5721</strain>
    </source>
</reference>
<evidence type="ECO:0000313" key="2">
    <source>
        <dbReference type="EMBL" id="CDQ11944.1"/>
    </source>
</evidence>
<keyword evidence="1" id="KW-0812">Transmembrane</keyword>
<dbReference type="RefSeq" id="WP_035195205.1">
    <property type="nucleotide sequence ID" value="NZ_CCCS020000057.1"/>
</dbReference>
<gene>
    <name evidence="3" type="ORF">AFERRI_20282</name>
    <name evidence="2" type="ORF">AFERRI_600170</name>
</gene>
<evidence type="ECO:0000313" key="3">
    <source>
        <dbReference type="EMBL" id="SMH65500.1"/>
    </source>
</evidence>
<evidence type="ECO:0000313" key="4">
    <source>
        <dbReference type="Proteomes" id="UP000193925"/>
    </source>
</evidence>
<keyword evidence="1" id="KW-1133">Transmembrane helix</keyword>
<dbReference type="AlphaFoldDB" id="A0A060UZU1"/>